<dbReference type="Pfam" id="PF25568">
    <property type="entry name" value="AAA_lid_At3g28540"/>
    <property type="match status" value="1"/>
</dbReference>
<dbReference type="InterPro" id="IPR058017">
    <property type="entry name" value="At3g28540-like_C"/>
</dbReference>
<evidence type="ECO:0000256" key="8">
    <source>
        <dbReference type="ARBA" id="ARBA00022842"/>
    </source>
</evidence>
<evidence type="ECO:0000256" key="7">
    <source>
        <dbReference type="ARBA" id="ARBA00022801"/>
    </source>
</evidence>
<feature type="transmembrane region" description="Helical" evidence="20">
    <location>
        <begin position="1133"/>
        <end position="1157"/>
    </location>
</feature>
<evidence type="ECO:0000256" key="15">
    <source>
        <dbReference type="ARBA" id="ARBA00047761"/>
    </source>
</evidence>
<feature type="compositionally biased region" description="Basic and acidic residues" evidence="19">
    <location>
        <begin position="401"/>
        <end position="410"/>
    </location>
</feature>
<dbReference type="SMART" id="SM00332">
    <property type="entry name" value="PP2Cc"/>
    <property type="match status" value="1"/>
</dbReference>
<feature type="region of interest" description="Disordered" evidence="19">
    <location>
        <begin position="392"/>
        <end position="416"/>
    </location>
</feature>
<comment type="catalytic activity">
    <reaction evidence="16">
        <text>O-phospho-L-threonyl-[protein] + H2O = L-threonyl-[protein] + phosphate</text>
        <dbReference type="Rhea" id="RHEA:47004"/>
        <dbReference type="Rhea" id="RHEA-COMP:11060"/>
        <dbReference type="Rhea" id="RHEA-COMP:11605"/>
        <dbReference type="ChEBI" id="CHEBI:15377"/>
        <dbReference type="ChEBI" id="CHEBI:30013"/>
        <dbReference type="ChEBI" id="CHEBI:43474"/>
        <dbReference type="ChEBI" id="CHEBI:61977"/>
        <dbReference type="EC" id="3.1.3.16"/>
    </reaction>
</comment>
<comment type="catalytic activity">
    <reaction evidence="17">
        <text>ATP + H2O = ADP + phosphate + H(+)</text>
        <dbReference type="Rhea" id="RHEA:13065"/>
        <dbReference type="ChEBI" id="CHEBI:15377"/>
        <dbReference type="ChEBI" id="CHEBI:15378"/>
        <dbReference type="ChEBI" id="CHEBI:30616"/>
        <dbReference type="ChEBI" id="CHEBI:43474"/>
        <dbReference type="ChEBI" id="CHEBI:456216"/>
    </reaction>
</comment>
<dbReference type="EMBL" id="CP097505">
    <property type="protein sequence ID" value="URD92030.1"/>
    <property type="molecule type" value="Genomic_DNA"/>
</dbReference>
<dbReference type="CDD" id="cd19510">
    <property type="entry name" value="RecA-like_BCS1"/>
    <property type="match status" value="1"/>
</dbReference>
<evidence type="ECO:0000256" key="12">
    <source>
        <dbReference type="ARBA" id="ARBA00023211"/>
    </source>
</evidence>
<organism evidence="23 24">
    <name type="scientific">Musa troglodytarum</name>
    <name type="common">fe'i banana</name>
    <dbReference type="NCBI Taxonomy" id="320322"/>
    <lineage>
        <taxon>Eukaryota</taxon>
        <taxon>Viridiplantae</taxon>
        <taxon>Streptophyta</taxon>
        <taxon>Embryophyta</taxon>
        <taxon>Tracheophyta</taxon>
        <taxon>Spermatophyta</taxon>
        <taxon>Magnoliopsida</taxon>
        <taxon>Liliopsida</taxon>
        <taxon>Zingiberales</taxon>
        <taxon>Musaceae</taxon>
        <taxon>Musa</taxon>
    </lineage>
</organism>
<dbReference type="GO" id="GO:0042546">
    <property type="term" value="P:cell wall biogenesis"/>
    <property type="evidence" value="ECO:0007669"/>
    <property type="project" value="InterPro"/>
</dbReference>
<reference evidence="23" key="1">
    <citation type="submission" date="2022-05" db="EMBL/GenBank/DDBJ databases">
        <title>The Musa troglodytarum L. genome provides insights into the mechanism of non-climacteric behaviour and enrichment of carotenoids.</title>
        <authorList>
            <person name="Wang J."/>
        </authorList>
    </citation>
    <scope>NUCLEOTIDE SEQUENCE</scope>
    <source>
        <tissue evidence="23">Leaf</tissue>
    </source>
</reference>
<keyword evidence="7 18" id="KW-0378">Hydrolase</keyword>
<dbReference type="GO" id="GO:0048046">
    <property type="term" value="C:apoplast"/>
    <property type="evidence" value="ECO:0007669"/>
    <property type="project" value="InterPro"/>
</dbReference>
<comment type="similarity">
    <text evidence="3 18">Belongs to the PP2C family.</text>
</comment>
<evidence type="ECO:0000259" key="21">
    <source>
        <dbReference type="PROSITE" id="PS51746"/>
    </source>
</evidence>
<evidence type="ECO:0000256" key="6">
    <source>
        <dbReference type="ARBA" id="ARBA00022723"/>
    </source>
</evidence>
<dbReference type="FunFam" id="2.60.120.200:FF:000025">
    <property type="entry name" value="Xyloglucan endotransglucosylase/hydrolase"/>
    <property type="match status" value="1"/>
</dbReference>
<dbReference type="Gene3D" id="6.10.280.40">
    <property type="match status" value="1"/>
</dbReference>
<evidence type="ECO:0000256" key="3">
    <source>
        <dbReference type="ARBA" id="ARBA00006702"/>
    </source>
</evidence>
<dbReference type="PROSITE" id="PS51762">
    <property type="entry name" value="GH16_2"/>
    <property type="match status" value="1"/>
</dbReference>
<dbReference type="SMART" id="SM00382">
    <property type="entry name" value="AAA"/>
    <property type="match status" value="1"/>
</dbReference>
<dbReference type="InterPro" id="IPR000222">
    <property type="entry name" value="PP2C_BS"/>
</dbReference>
<dbReference type="Pfam" id="PF00481">
    <property type="entry name" value="PP2C"/>
    <property type="match status" value="1"/>
</dbReference>
<evidence type="ECO:0000256" key="20">
    <source>
        <dbReference type="SAM" id="Phobius"/>
    </source>
</evidence>
<dbReference type="InterPro" id="IPR027417">
    <property type="entry name" value="P-loop_NTPase"/>
</dbReference>
<dbReference type="InterPro" id="IPR003959">
    <property type="entry name" value="ATPase_AAA_core"/>
</dbReference>
<dbReference type="InterPro" id="IPR025753">
    <property type="entry name" value="AAA_N_dom"/>
</dbReference>
<keyword evidence="11" id="KW-0325">Glycoprotein</keyword>
<comment type="cofactor">
    <cofactor evidence="1">
        <name>Mn(2+)</name>
        <dbReference type="ChEBI" id="CHEBI:29035"/>
    </cofactor>
</comment>
<dbReference type="Pfam" id="PF00004">
    <property type="entry name" value="AAA"/>
    <property type="match status" value="1"/>
</dbReference>
<dbReference type="InterPro" id="IPR010713">
    <property type="entry name" value="XET_C"/>
</dbReference>
<dbReference type="InterPro" id="IPR001932">
    <property type="entry name" value="PPM-type_phosphatase-like_dom"/>
</dbReference>
<dbReference type="Pfam" id="PF14363">
    <property type="entry name" value="AAA_assoc"/>
    <property type="match status" value="1"/>
</dbReference>
<evidence type="ECO:0000313" key="24">
    <source>
        <dbReference type="Proteomes" id="UP001055439"/>
    </source>
</evidence>
<feature type="domain" description="GH16" evidence="22">
    <location>
        <begin position="1150"/>
        <end position="1344"/>
    </location>
</feature>
<dbReference type="PROSITE" id="PS01032">
    <property type="entry name" value="PPM_1"/>
    <property type="match status" value="1"/>
</dbReference>
<dbReference type="GO" id="GO:0006950">
    <property type="term" value="P:response to stress"/>
    <property type="evidence" value="ECO:0007669"/>
    <property type="project" value="UniProtKB-ARBA"/>
</dbReference>
<dbReference type="Gene3D" id="2.60.120.200">
    <property type="match status" value="1"/>
</dbReference>
<dbReference type="CDD" id="cd02176">
    <property type="entry name" value="GH16_XET"/>
    <property type="match status" value="1"/>
</dbReference>
<dbReference type="InterPro" id="IPR050747">
    <property type="entry name" value="Mitochondrial_chaperone_BCS1"/>
</dbReference>
<dbReference type="PROSITE" id="PS01034">
    <property type="entry name" value="GH16_1"/>
    <property type="match status" value="1"/>
</dbReference>
<comment type="catalytic activity">
    <reaction evidence="14">
        <text>breaks a beta-(1-&gt;4) bond in the backbone of a xyloglucan and transfers the xyloglucanyl segment on to O-4 of the non-reducing terminal glucose residue of an acceptor, which can be a xyloglucan or an oligosaccharide of xyloglucan.</text>
        <dbReference type="EC" id="2.4.1.207"/>
    </reaction>
</comment>
<dbReference type="InterPro" id="IPR036457">
    <property type="entry name" value="PPM-type-like_dom_sf"/>
</dbReference>
<dbReference type="Pfam" id="PF00722">
    <property type="entry name" value="Glyco_hydro_16"/>
    <property type="match status" value="1"/>
</dbReference>
<keyword evidence="24" id="KW-1185">Reference proteome</keyword>
<dbReference type="FunFam" id="3.60.40.10:FF:000011">
    <property type="entry name" value="probable protein phosphatase 2C 59"/>
    <property type="match status" value="1"/>
</dbReference>
<dbReference type="InterPro" id="IPR008263">
    <property type="entry name" value="GH16_AS"/>
</dbReference>
<dbReference type="GO" id="GO:0010411">
    <property type="term" value="P:xyloglucan metabolic process"/>
    <property type="evidence" value="ECO:0007669"/>
    <property type="project" value="InterPro"/>
</dbReference>
<dbReference type="GO" id="GO:0046872">
    <property type="term" value="F:metal ion binding"/>
    <property type="evidence" value="ECO:0007669"/>
    <property type="project" value="UniProtKB-KW"/>
</dbReference>
<dbReference type="PANTHER" id="PTHR23070">
    <property type="entry name" value="BCS1 AAA-TYPE ATPASE"/>
    <property type="match status" value="1"/>
</dbReference>
<sequence length="1410" mass="155397">MGYLNSISGLQADGAPVSGGGLSQDGKFGYGYASCPGKRSSMEDFYETLIDSVDGEIVGLFGVFDGHGGAQVAEYVKQNLFSNLLGHPEFITDTKSAIADAYNHTDAEFLKSENSQNREAGSTASTAVLVGDRLLVANVGDSRAVICRGGDAIAVSRDHKPDQTDERQRIEDAGGFVMWAGTWRVGGVLAVSRAFGDRHLKQFVVADPEIHEEAVNGSLEFLILASDGLWDVVSNEEAVAMVKPLQDPEQAAKKLLQEAYQRGSSDNITCVVPAADDAFNGAARTKKGDESGSTGEMDGAESGVKTWILAFLFCRGQPRRCHNAEAGASLLQVSSSFLGPAFPSHGLRLDAETDRHTSSVRSTGRLTARAEAVVEVHQAASQVHMRWVLSATSHSPPSRTHQGDRHEDRWGGLQSSRSRRIKIKKGDGWVAGGGGIERERQVMALEWEWSSIWQLFATLVFLRTAYRDFLPPELHHFVGFLLRGLMARFNTDIKIIVDEYDGAGNNELYSAAQAYLGSHCLDDARVVRLSKRHDCPLPTASLPSYHTTHDYFQGIPLQWSSVVERASASSSPIRSSSLSSDHRSLELSFHSRHRDAVRSQYIPHVLAEAERIHLRARERRLYTNRSVVFGDDHRNPWSPAPFSHPSTFETLAIDPVLRDEIRDDLLRFVSRRNYYSRVGRAWKRGYLLYGPPGTGKTSLVAAIANLLEFDVYDLELTAVQSNTSLRRLLVCTNPKSVVVIEDVDCSLDLSDRKKKKKKKSKPDSETEEREMDPSEGGAGWGTSSVNLSGVLNFVDGLWSSCVGERLMIFTTNHPERLDPALLRPGRMDRKFHLSYCCPAAFRVLASNYLDIGDEHELMAEAEALLGEVDITPAEIAEVFMRCDGEGKGADAAMEKVIEEMRRRRKAAASPPECGHGKLGMENGFLVRRDFRIRGDDDAHGIRASGYGPLVIINGAIILLGSNKKATESNLLRSAAMEAAGGNSGGCRSVFWSLAYSRCMAAVPMDLSSQPLAVAEVSRGKEEQTVAQREREERMRSLELGGDKATGGEAGGFEESVKPLNTRKLLCVHVTTVPLLMSRVHTTQHTPTCLQSTASSQLAIIQSLLSTSIRTRHHRHRSPHQLPPILLSLLRHTLAAMAVLFALGLCALVAVAAAGNLYQDFDVTWGDGRAKILNDGQLLTLSLDKTSGSGFQSKNEYLFGKIDMQIKLVPGNSAGTVTAYYLSSQGPTHDEIDFEFLGNLSGDPYTLHTNVFTQGKGNREMQFKLWFDPTMDFHTYSILWNPRHIIFLVDGTPIRDFKNLESRGIAFPKNQPMRIYSSLWNADDWATRGGLVKTDWSKAPFVASYRNFNADACVRGSSKCGGSTKSGWWNQELDLTSQGRMRWVQKNYMIYNYCNDAKRFPQGLPPECSVA</sequence>
<dbReference type="InterPro" id="IPR000757">
    <property type="entry name" value="Beta-glucanase-like"/>
</dbReference>
<dbReference type="GO" id="GO:0005524">
    <property type="term" value="F:ATP binding"/>
    <property type="evidence" value="ECO:0007669"/>
    <property type="project" value="InterPro"/>
</dbReference>
<accession>A0A9E7FB26</accession>
<evidence type="ECO:0000256" key="16">
    <source>
        <dbReference type="ARBA" id="ARBA00048336"/>
    </source>
</evidence>
<keyword evidence="12" id="KW-0464">Manganese</keyword>
<dbReference type="InterPro" id="IPR003960">
    <property type="entry name" value="ATPase_AAA_CS"/>
</dbReference>
<dbReference type="GO" id="GO:0004722">
    <property type="term" value="F:protein serine/threonine phosphatase activity"/>
    <property type="evidence" value="ECO:0007669"/>
    <property type="project" value="UniProtKB-EC"/>
</dbReference>
<keyword evidence="9 18" id="KW-0904">Protein phosphatase</keyword>
<dbReference type="Proteomes" id="UP001055439">
    <property type="component" value="Chromosome 3"/>
</dbReference>
<keyword evidence="8" id="KW-0460">Magnesium</keyword>
<evidence type="ECO:0000256" key="10">
    <source>
        <dbReference type="ARBA" id="ARBA00023157"/>
    </source>
</evidence>
<keyword evidence="20" id="KW-0472">Membrane</keyword>
<keyword evidence="20" id="KW-1133">Transmembrane helix</keyword>
<dbReference type="CDD" id="cd00143">
    <property type="entry name" value="PP2Cc"/>
    <property type="match status" value="1"/>
</dbReference>
<keyword evidence="5" id="KW-0808">Transferase</keyword>
<dbReference type="SUPFAM" id="SSF49899">
    <property type="entry name" value="Concanavalin A-like lectins/glucanases"/>
    <property type="match status" value="1"/>
</dbReference>
<evidence type="ECO:0000256" key="13">
    <source>
        <dbReference type="ARBA" id="ARBA00023295"/>
    </source>
</evidence>
<protein>
    <submittedName>
        <fullName evidence="23">ATPase family associated with various cellular activities (AAA)</fullName>
    </submittedName>
</protein>
<keyword evidence="10" id="KW-1015">Disulfide bond</keyword>
<dbReference type="GO" id="GO:0016762">
    <property type="term" value="F:xyloglucan:xyloglucosyl transferase activity"/>
    <property type="evidence" value="ECO:0007669"/>
    <property type="project" value="UniProtKB-EC"/>
</dbReference>
<keyword evidence="6" id="KW-0479">Metal-binding</keyword>
<feature type="domain" description="PPM-type phosphatase" evidence="21">
    <location>
        <begin position="29"/>
        <end position="275"/>
    </location>
</feature>
<dbReference type="SUPFAM" id="SSF52540">
    <property type="entry name" value="P-loop containing nucleoside triphosphate hydrolases"/>
    <property type="match status" value="1"/>
</dbReference>
<dbReference type="InterPro" id="IPR013320">
    <property type="entry name" value="ConA-like_dom_sf"/>
</dbReference>
<dbReference type="OrthoDB" id="416093at2759"/>
<evidence type="ECO:0000256" key="2">
    <source>
        <dbReference type="ARBA" id="ARBA00001946"/>
    </source>
</evidence>
<feature type="region of interest" description="Disordered" evidence="19">
    <location>
        <begin position="754"/>
        <end position="779"/>
    </location>
</feature>
<comment type="catalytic activity">
    <reaction evidence="15">
        <text>O-phospho-L-seryl-[protein] + H2O = L-seryl-[protein] + phosphate</text>
        <dbReference type="Rhea" id="RHEA:20629"/>
        <dbReference type="Rhea" id="RHEA-COMP:9863"/>
        <dbReference type="Rhea" id="RHEA-COMP:11604"/>
        <dbReference type="ChEBI" id="CHEBI:15377"/>
        <dbReference type="ChEBI" id="CHEBI:29999"/>
        <dbReference type="ChEBI" id="CHEBI:43474"/>
        <dbReference type="ChEBI" id="CHEBI:83421"/>
        <dbReference type="EC" id="3.1.3.16"/>
    </reaction>
</comment>
<evidence type="ECO:0000256" key="1">
    <source>
        <dbReference type="ARBA" id="ARBA00001936"/>
    </source>
</evidence>
<comment type="cofactor">
    <cofactor evidence="2">
        <name>Mg(2+)</name>
        <dbReference type="ChEBI" id="CHEBI:18420"/>
    </cofactor>
</comment>
<evidence type="ECO:0000256" key="17">
    <source>
        <dbReference type="ARBA" id="ARBA00049360"/>
    </source>
</evidence>
<name>A0A9E7FB26_9LILI</name>
<evidence type="ECO:0000256" key="5">
    <source>
        <dbReference type="ARBA" id="ARBA00022679"/>
    </source>
</evidence>
<evidence type="ECO:0000256" key="11">
    <source>
        <dbReference type="ARBA" id="ARBA00023180"/>
    </source>
</evidence>
<dbReference type="PROSITE" id="PS00674">
    <property type="entry name" value="AAA"/>
    <property type="match status" value="1"/>
</dbReference>
<evidence type="ECO:0000256" key="19">
    <source>
        <dbReference type="SAM" id="MobiDB-lite"/>
    </source>
</evidence>
<dbReference type="InterPro" id="IPR003593">
    <property type="entry name" value="AAA+_ATPase"/>
</dbReference>
<dbReference type="InterPro" id="IPR016455">
    <property type="entry name" value="XTH"/>
</dbReference>
<dbReference type="Gene3D" id="3.40.50.300">
    <property type="entry name" value="P-loop containing nucleotide triphosphate hydrolases"/>
    <property type="match status" value="1"/>
</dbReference>
<keyword evidence="13" id="KW-0326">Glycosidase</keyword>
<dbReference type="PROSITE" id="PS51746">
    <property type="entry name" value="PPM_2"/>
    <property type="match status" value="1"/>
</dbReference>
<proteinExistence type="inferred from homology"/>
<dbReference type="GO" id="GO:0016887">
    <property type="term" value="F:ATP hydrolysis activity"/>
    <property type="evidence" value="ECO:0007669"/>
    <property type="project" value="InterPro"/>
</dbReference>
<dbReference type="Gene3D" id="3.60.40.10">
    <property type="entry name" value="PPM-type phosphatase domain"/>
    <property type="match status" value="1"/>
</dbReference>
<evidence type="ECO:0000256" key="14">
    <source>
        <dbReference type="ARBA" id="ARBA00034022"/>
    </source>
</evidence>
<gene>
    <name evidence="23" type="ORF">MUK42_00169</name>
</gene>
<evidence type="ECO:0000256" key="4">
    <source>
        <dbReference type="ARBA" id="ARBA00007448"/>
    </source>
</evidence>
<evidence type="ECO:0000259" key="22">
    <source>
        <dbReference type="PROSITE" id="PS51762"/>
    </source>
</evidence>
<dbReference type="Pfam" id="PF06955">
    <property type="entry name" value="XET_C"/>
    <property type="match status" value="1"/>
</dbReference>
<evidence type="ECO:0000313" key="23">
    <source>
        <dbReference type="EMBL" id="URD92030.1"/>
    </source>
</evidence>
<dbReference type="SUPFAM" id="SSF81606">
    <property type="entry name" value="PP2C-like"/>
    <property type="match status" value="1"/>
</dbReference>
<dbReference type="GO" id="GO:0004553">
    <property type="term" value="F:hydrolase activity, hydrolyzing O-glycosyl compounds"/>
    <property type="evidence" value="ECO:0007669"/>
    <property type="project" value="InterPro"/>
</dbReference>
<evidence type="ECO:0000256" key="9">
    <source>
        <dbReference type="ARBA" id="ARBA00022912"/>
    </source>
</evidence>
<comment type="similarity">
    <text evidence="4">Belongs to the AAA ATPase family. BCS1 subfamily.</text>
</comment>
<keyword evidence="20" id="KW-0812">Transmembrane</keyword>
<evidence type="ECO:0000256" key="18">
    <source>
        <dbReference type="RuleBase" id="RU003465"/>
    </source>
</evidence>